<feature type="region of interest" description="Disordered" evidence="1">
    <location>
        <begin position="177"/>
        <end position="304"/>
    </location>
</feature>
<organism evidence="4 5">
    <name type="scientific">Limulus polyphemus</name>
    <name type="common">Atlantic horseshoe crab</name>
    <dbReference type="NCBI Taxonomy" id="6850"/>
    <lineage>
        <taxon>Eukaryota</taxon>
        <taxon>Metazoa</taxon>
        <taxon>Ecdysozoa</taxon>
        <taxon>Arthropoda</taxon>
        <taxon>Chelicerata</taxon>
        <taxon>Merostomata</taxon>
        <taxon>Xiphosura</taxon>
        <taxon>Limulidae</taxon>
        <taxon>Limulus</taxon>
    </lineage>
</organism>
<keyword evidence="2" id="KW-1133">Transmembrane helix</keyword>
<evidence type="ECO:0000256" key="2">
    <source>
        <dbReference type="SAM" id="Phobius"/>
    </source>
</evidence>
<dbReference type="GeneID" id="106456974"/>
<keyword evidence="3" id="KW-0732">Signal</keyword>
<feature type="chain" id="PRO_5045978875" evidence="3">
    <location>
        <begin position="22"/>
        <end position="304"/>
    </location>
</feature>
<protein>
    <submittedName>
        <fullName evidence="5">Uncharacterized protein LOC106456974 isoform X2</fullName>
    </submittedName>
</protein>
<reference evidence="5" key="1">
    <citation type="submission" date="2025-08" db="UniProtKB">
        <authorList>
            <consortium name="RefSeq"/>
        </authorList>
    </citation>
    <scope>IDENTIFICATION</scope>
    <source>
        <tissue evidence="5">Muscle</tissue>
    </source>
</reference>
<evidence type="ECO:0000256" key="3">
    <source>
        <dbReference type="SAM" id="SignalP"/>
    </source>
</evidence>
<evidence type="ECO:0000313" key="5">
    <source>
        <dbReference type="RefSeq" id="XP_022238482.1"/>
    </source>
</evidence>
<feature type="compositionally biased region" description="Polar residues" evidence="1">
    <location>
        <begin position="198"/>
        <end position="207"/>
    </location>
</feature>
<feature type="signal peptide" evidence="3">
    <location>
        <begin position="1"/>
        <end position="21"/>
    </location>
</feature>
<keyword evidence="4" id="KW-1185">Reference proteome</keyword>
<keyword evidence="2" id="KW-0472">Membrane</keyword>
<feature type="compositionally biased region" description="Basic and acidic residues" evidence="1">
    <location>
        <begin position="275"/>
        <end position="287"/>
    </location>
</feature>
<dbReference type="Proteomes" id="UP000694941">
    <property type="component" value="Unplaced"/>
</dbReference>
<gene>
    <name evidence="5" type="primary">LOC106456974</name>
</gene>
<feature type="transmembrane region" description="Helical" evidence="2">
    <location>
        <begin position="130"/>
        <end position="154"/>
    </location>
</feature>
<evidence type="ECO:0000313" key="4">
    <source>
        <dbReference type="Proteomes" id="UP000694941"/>
    </source>
</evidence>
<accession>A0ABM1S4C7</accession>
<evidence type="ECO:0000256" key="1">
    <source>
        <dbReference type="SAM" id="MobiDB-lite"/>
    </source>
</evidence>
<name>A0ABM1S4C7_LIMPO</name>
<feature type="compositionally biased region" description="Polar residues" evidence="1">
    <location>
        <begin position="263"/>
        <end position="274"/>
    </location>
</feature>
<dbReference type="RefSeq" id="XP_022238482.1">
    <property type="nucleotide sequence ID" value="XM_022382774.1"/>
</dbReference>
<keyword evidence="2" id="KW-0812">Transmembrane</keyword>
<feature type="compositionally biased region" description="Low complexity" evidence="1">
    <location>
        <begin position="217"/>
        <end position="250"/>
    </location>
</feature>
<sequence>MLLVMLFSCLLSMKVRQSARALLFVPLITSSSQPVSMSWDLTDEEINGTDDLKSSAKASSLFLLLRKKRDAARLWESCKYNKSCFFYDEHAVCNEDGECRCDEGFRSYKAAGEEICIVDQKRGIFENSDITTVIMVVAGLMIGTALFCLVLRLFSRARFGRNRERFGNAAAPSVVLTEMEEPGSVPHSRRPSRCSSSNEYLPSSRRASYSMLAPPASAGSRRSSSGSVRSQSSVRSHASSLRSQSSLRSYRGGRRDSVKRTRSSPIEASTSKFNQLEHRNQVIEQGKEVPALENPLNIKEENDK</sequence>
<proteinExistence type="predicted"/>